<reference evidence="5 6" key="1">
    <citation type="submission" date="2020-08" db="EMBL/GenBank/DDBJ databases">
        <title>Genomic Encyclopedia of Type Strains, Phase IV (KMG-IV): sequencing the most valuable type-strain genomes for metagenomic binning, comparative biology and taxonomic classification.</title>
        <authorList>
            <person name="Goeker M."/>
        </authorList>
    </citation>
    <scope>NUCLEOTIDE SEQUENCE [LARGE SCALE GENOMIC DNA]</scope>
    <source>
        <strain evidence="5 6">DSM 14878</strain>
    </source>
</reference>
<dbReference type="InterPro" id="IPR002577">
    <property type="entry name" value="HTH_HxlR"/>
</dbReference>
<dbReference type="Proteomes" id="UP000532936">
    <property type="component" value="Unassembled WGS sequence"/>
</dbReference>
<dbReference type="PANTHER" id="PTHR33204">
    <property type="entry name" value="TRANSCRIPTIONAL REGULATOR, MARR FAMILY"/>
    <property type="match status" value="1"/>
</dbReference>
<gene>
    <name evidence="5" type="ORF">GGR11_000341</name>
</gene>
<proteinExistence type="predicted"/>
<dbReference type="AlphaFoldDB" id="A0A7W6A233"/>
<dbReference type="Pfam" id="PF01638">
    <property type="entry name" value="HxlR"/>
    <property type="match status" value="1"/>
</dbReference>
<keyword evidence="3" id="KW-0804">Transcription</keyword>
<evidence type="ECO:0000256" key="2">
    <source>
        <dbReference type="ARBA" id="ARBA00023125"/>
    </source>
</evidence>
<keyword evidence="1" id="KW-0805">Transcription regulation</keyword>
<dbReference type="PANTHER" id="PTHR33204:SF36">
    <property type="entry name" value="TRANSCRIPTIONAL REGULATORY PROTEIN"/>
    <property type="match status" value="1"/>
</dbReference>
<name>A0A7W6A233_9CAUL</name>
<dbReference type="PROSITE" id="PS51118">
    <property type="entry name" value="HTH_HXLR"/>
    <property type="match status" value="1"/>
</dbReference>
<dbReference type="EMBL" id="JACIDA010000001">
    <property type="protein sequence ID" value="MBB3870827.1"/>
    <property type="molecule type" value="Genomic_DNA"/>
</dbReference>
<comment type="caution">
    <text evidence="5">The sequence shown here is derived from an EMBL/GenBank/DDBJ whole genome shotgun (WGS) entry which is preliminary data.</text>
</comment>
<feature type="domain" description="HTH hxlR-type" evidence="4">
    <location>
        <begin position="1"/>
        <end position="96"/>
    </location>
</feature>
<evidence type="ECO:0000259" key="4">
    <source>
        <dbReference type="PROSITE" id="PS51118"/>
    </source>
</evidence>
<dbReference type="InterPro" id="IPR036390">
    <property type="entry name" value="WH_DNA-bd_sf"/>
</dbReference>
<dbReference type="Gene3D" id="1.10.10.10">
    <property type="entry name" value="Winged helix-like DNA-binding domain superfamily/Winged helix DNA-binding domain"/>
    <property type="match status" value="1"/>
</dbReference>
<organism evidence="5 6">
    <name type="scientific">Brevundimonas mediterranea</name>
    <dbReference type="NCBI Taxonomy" id="74329"/>
    <lineage>
        <taxon>Bacteria</taxon>
        <taxon>Pseudomonadati</taxon>
        <taxon>Pseudomonadota</taxon>
        <taxon>Alphaproteobacteria</taxon>
        <taxon>Caulobacterales</taxon>
        <taxon>Caulobacteraceae</taxon>
        <taxon>Brevundimonas</taxon>
    </lineage>
</organism>
<dbReference type="InterPro" id="IPR036388">
    <property type="entry name" value="WH-like_DNA-bd_sf"/>
</dbReference>
<evidence type="ECO:0000256" key="3">
    <source>
        <dbReference type="ARBA" id="ARBA00023163"/>
    </source>
</evidence>
<dbReference type="SUPFAM" id="SSF46785">
    <property type="entry name" value="Winged helix' DNA-binding domain"/>
    <property type="match status" value="1"/>
</dbReference>
<dbReference type="RefSeq" id="WP_246331481.1">
    <property type="nucleotide sequence ID" value="NZ_JACIDA010000001.1"/>
</dbReference>
<accession>A0A7W6A233</accession>
<protein>
    <submittedName>
        <fullName evidence="5">DNA-binding HxlR family transcriptional regulator</fullName>
    </submittedName>
</protein>
<evidence type="ECO:0000256" key="1">
    <source>
        <dbReference type="ARBA" id="ARBA00023015"/>
    </source>
</evidence>
<evidence type="ECO:0000313" key="5">
    <source>
        <dbReference type="EMBL" id="MBB3870827.1"/>
    </source>
</evidence>
<evidence type="ECO:0000313" key="6">
    <source>
        <dbReference type="Proteomes" id="UP000532936"/>
    </source>
</evidence>
<keyword evidence="2 5" id="KW-0238">DNA-binding</keyword>
<sequence>MERALAVVGDRWALTILRDAFLGVRRFEDFQRRSAMARNVLAKRLALLVGHGVLARTVYQDRPIRHEYRLTSRGQGLFPVILSLASWGQAYLTEDHAPAPLFRHRGCDHDMRPVLACSACGGELHARSVELNLETDTGDGAAVRAFAG</sequence>
<dbReference type="GO" id="GO:0003677">
    <property type="term" value="F:DNA binding"/>
    <property type="evidence" value="ECO:0007669"/>
    <property type="project" value="UniProtKB-KW"/>
</dbReference>